<evidence type="ECO:0000313" key="4">
    <source>
        <dbReference type="Proteomes" id="UP000616769"/>
    </source>
</evidence>
<organism evidence="3 4">
    <name type="scientific">Sarcoptes scabiei</name>
    <name type="common">Itch mite</name>
    <name type="synonym">Acarus scabiei</name>
    <dbReference type="NCBI Taxonomy" id="52283"/>
    <lineage>
        <taxon>Eukaryota</taxon>
        <taxon>Metazoa</taxon>
        <taxon>Ecdysozoa</taxon>
        <taxon>Arthropoda</taxon>
        <taxon>Chelicerata</taxon>
        <taxon>Arachnida</taxon>
        <taxon>Acari</taxon>
        <taxon>Acariformes</taxon>
        <taxon>Sarcoptiformes</taxon>
        <taxon>Astigmata</taxon>
        <taxon>Psoroptidia</taxon>
        <taxon>Sarcoptoidea</taxon>
        <taxon>Sarcoptidae</taxon>
        <taxon>Sarcoptinae</taxon>
        <taxon>Sarcoptes</taxon>
    </lineage>
</organism>
<dbReference type="SMART" id="SM00320">
    <property type="entry name" value="WD40"/>
    <property type="match status" value="5"/>
</dbReference>
<evidence type="ECO:0000313" key="3">
    <source>
        <dbReference type="EMBL" id="KPM11136.1"/>
    </source>
</evidence>
<protein>
    <submittedName>
        <fullName evidence="3">WD repeat-containing protein 26-like protein</fullName>
    </submittedName>
</protein>
<feature type="region of interest" description="Disordered" evidence="1">
    <location>
        <begin position="1"/>
        <end position="98"/>
    </location>
</feature>
<name>A0A132AJH9_SARSC</name>
<dbReference type="PRINTS" id="PR00320">
    <property type="entry name" value="GPROTEINBRPT"/>
</dbReference>
<dbReference type="Proteomes" id="UP000616769">
    <property type="component" value="Unassembled WGS sequence"/>
</dbReference>
<dbReference type="InterPro" id="IPR020472">
    <property type="entry name" value="WD40_PAC1"/>
</dbReference>
<dbReference type="PANTHER" id="PTHR22838">
    <property type="entry name" value="WD REPEAT PROTEIN 26-RELATED"/>
    <property type="match status" value="1"/>
</dbReference>
<feature type="domain" description="CTLH" evidence="2">
    <location>
        <begin position="152"/>
        <end position="198"/>
    </location>
</feature>
<dbReference type="SUPFAM" id="SSF50978">
    <property type="entry name" value="WD40 repeat-like"/>
    <property type="match status" value="1"/>
</dbReference>
<dbReference type="AlphaFoldDB" id="A0A132AJH9"/>
<comment type="caution">
    <text evidence="3">The sequence shown here is derived from an EMBL/GenBank/DDBJ whole genome shotgun (WGS) entry which is preliminary data.</text>
</comment>
<proteinExistence type="predicted"/>
<dbReference type="InterPro" id="IPR001680">
    <property type="entry name" value="WD40_rpt"/>
</dbReference>
<dbReference type="InterPro" id="IPR006595">
    <property type="entry name" value="CTLH_C"/>
</dbReference>
<dbReference type="PROSITE" id="PS50294">
    <property type="entry name" value="WD_REPEATS_REGION"/>
    <property type="match status" value="2"/>
</dbReference>
<feature type="compositionally biased region" description="Polar residues" evidence="1">
    <location>
        <begin position="46"/>
        <end position="67"/>
    </location>
</feature>
<feature type="region of interest" description="Disordered" evidence="1">
    <location>
        <begin position="491"/>
        <end position="526"/>
    </location>
</feature>
<gene>
    <name evidence="3" type="ORF">QR98_0097040</name>
</gene>
<dbReference type="PROSITE" id="PS50896">
    <property type="entry name" value="LISH"/>
    <property type="match status" value="1"/>
</dbReference>
<dbReference type="OrthoDB" id="972532at2759"/>
<feature type="compositionally biased region" description="Polar residues" evidence="1">
    <location>
        <begin position="16"/>
        <end position="28"/>
    </location>
</feature>
<feature type="compositionally biased region" description="Low complexity" evidence="1">
    <location>
        <begin position="498"/>
        <end position="526"/>
    </location>
</feature>
<sequence length="526" mass="59222">MHTFGVANGSNEEHPSSNSDNIFTNGDVPNNHSATNTSTAPASSNGNISNGAETNGENNSNFTNGDNNEQDDYDAFDEDGRKNPIMNGGGPRKNAKKDKFIARSTSEFEMIRLIGQQLCIMGLDQTAEQLIKESGCRLDHPTAAKFRLYVVNGEWEKADAILKELQCYLVNPKNLIKMKFLLLEQKFLECIEDGKEIEALKCLQNEITKLKYNLDKLPKICRDDLPSETSQTLTEHKDEVWYCRFSNDGNRLATGSKDGNITIWNIDLETSLLTLKYTLTGHTFGVSFFAWSPDDHYLLALGPEESSEFWLWDTQDLNGTVLDSWEGVRVQSLAYKSDGRTILAADTHHRIRGYNFDDLSDFNIIKEDHSIVSFQCDETGRFALINIENQGVHLWDLEDRVLIRKFQGITQGTYTIYSCFGGVDQLFVASGSEDNKVYIWHLKREHPISVLKGHTRTVNCVHWNPRYPHILASASDDTTVRIWCAKHRHSNKNETNKNDSAANNSNSIHNPSPSNGSNQNSNTVAL</sequence>
<dbReference type="Gene3D" id="2.130.10.10">
    <property type="entry name" value="YVTN repeat-like/Quinoprotein amine dehydrogenase"/>
    <property type="match status" value="2"/>
</dbReference>
<dbReference type="InterPro" id="IPR036322">
    <property type="entry name" value="WD40_repeat_dom_sf"/>
</dbReference>
<dbReference type="InterPro" id="IPR051350">
    <property type="entry name" value="WD_repeat-ST_regulator"/>
</dbReference>
<feature type="compositionally biased region" description="Acidic residues" evidence="1">
    <location>
        <begin position="68"/>
        <end position="77"/>
    </location>
</feature>
<dbReference type="PROSITE" id="PS00678">
    <property type="entry name" value="WD_REPEATS_1"/>
    <property type="match status" value="1"/>
</dbReference>
<dbReference type="Pfam" id="PF00400">
    <property type="entry name" value="WD40"/>
    <property type="match status" value="4"/>
</dbReference>
<dbReference type="GO" id="GO:0034657">
    <property type="term" value="C:GID complex"/>
    <property type="evidence" value="ECO:0007669"/>
    <property type="project" value="TreeGrafter"/>
</dbReference>
<dbReference type="GO" id="GO:0043161">
    <property type="term" value="P:proteasome-mediated ubiquitin-dependent protein catabolic process"/>
    <property type="evidence" value="ECO:0007669"/>
    <property type="project" value="TreeGrafter"/>
</dbReference>
<dbReference type="InterPro" id="IPR019775">
    <property type="entry name" value="WD40_repeat_CS"/>
</dbReference>
<dbReference type="PROSITE" id="PS50082">
    <property type="entry name" value="WD_REPEATS_2"/>
    <property type="match status" value="3"/>
</dbReference>
<dbReference type="EMBL" id="JXLN01016542">
    <property type="protein sequence ID" value="KPM11136.1"/>
    <property type="molecule type" value="Genomic_DNA"/>
</dbReference>
<dbReference type="InterPro" id="IPR015943">
    <property type="entry name" value="WD40/YVTN_repeat-like_dom_sf"/>
</dbReference>
<dbReference type="InterPro" id="IPR006594">
    <property type="entry name" value="LisH"/>
</dbReference>
<feature type="compositionally biased region" description="Low complexity" evidence="1">
    <location>
        <begin position="29"/>
        <end position="45"/>
    </location>
</feature>
<dbReference type="PANTHER" id="PTHR22838:SF0">
    <property type="entry name" value="WD REPEAT-CONTAINING PROTEIN 26"/>
    <property type="match status" value="1"/>
</dbReference>
<dbReference type="VEuPathDB" id="VectorBase:SSCA006942"/>
<dbReference type="PROSITE" id="PS50897">
    <property type="entry name" value="CTLH"/>
    <property type="match status" value="1"/>
</dbReference>
<accession>A0A132AJH9</accession>
<reference evidence="3 4" key="1">
    <citation type="journal article" date="2015" name="Parasit. Vectors">
        <title>Draft genome of the scabies mite.</title>
        <authorList>
            <person name="Rider S.D.Jr."/>
            <person name="Morgan M.S."/>
            <person name="Arlian L.G."/>
        </authorList>
    </citation>
    <scope>NUCLEOTIDE SEQUENCE [LARGE SCALE GENOMIC DNA]</scope>
    <source>
        <strain evidence="3">Arlian Lab</strain>
    </source>
</reference>
<evidence type="ECO:0000259" key="2">
    <source>
        <dbReference type="PROSITE" id="PS50897"/>
    </source>
</evidence>
<evidence type="ECO:0000256" key="1">
    <source>
        <dbReference type="SAM" id="MobiDB-lite"/>
    </source>
</evidence>